<dbReference type="VEuPathDB" id="TriTrypDB:TcBrA4_0028500"/>
<evidence type="ECO:0000256" key="1">
    <source>
        <dbReference type="ARBA" id="ARBA00023054"/>
    </source>
</evidence>
<dbReference type="VEuPathDB" id="TriTrypDB:C4B63_18g284"/>
<dbReference type="VEuPathDB" id="TriTrypDB:BCY84_01071"/>
<feature type="region of interest" description="Disordered" evidence="3">
    <location>
        <begin position="106"/>
        <end position="125"/>
    </location>
</feature>
<reference evidence="5 6" key="1">
    <citation type="journal article" date="2018" name="Microb. Genom.">
        <title>Expanding an expanded genome: long-read sequencing of Trypanosoma cruzi.</title>
        <authorList>
            <person name="Berna L."/>
            <person name="Rodriguez M."/>
            <person name="Chiribao M.L."/>
            <person name="Parodi-Talice A."/>
            <person name="Pita S."/>
            <person name="Rijo G."/>
            <person name="Alvarez-Valin F."/>
            <person name="Robello C."/>
        </authorList>
    </citation>
    <scope>NUCLEOTIDE SEQUENCE [LARGE SCALE GENOMIC DNA]</scope>
    <source>
        <strain evidence="5 6">Dm28c</strain>
    </source>
</reference>
<dbReference type="Pfam" id="PF15739">
    <property type="entry name" value="TSNAXIP1_N"/>
    <property type="match status" value="1"/>
</dbReference>
<feature type="coiled-coil region" evidence="2">
    <location>
        <begin position="272"/>
        <end position="347"/>
    </location>
</feature>
<comment type="caution">
    <text evidence="5">The sequence shown here is derived from an EMBL/GenBank/DDBJ whole genome shotgun (WGS) entry which is preliminary data.</text>
</comment>
<dbReference type="VEuPathDB" id="TriTrypDB:TCSYLVIO_003286"/>
<dbReference type="AlphaFoldDB" id="A0A2V2VN52"/>
<dbReference type="VEuPathDB" id="TriTrypDB:C3747_28g88"/>
<dbReference type="VEuPathDB" id="TriTrypDB:Tc_MARK_2004"/>
<dbReference type="EMBL" id="PRFA01000018">
    <property type="protein sequence ID" value="PWU96648.1"/>
    <property type="molecule type" value="Genomic_DNA"/>
</dbReference>
<gene>
    <name evidence="5" type="ORF">C4B63_18g284</name>
</gene>
<dbReference type="InterPro" id="IPR032755">
    <property type="entry name" value="TSNAXIP1_N"/>
</dbReference>
<name>A0A2V2VN52_TRYCR</name>
<proteinExistence type="predicted"/>
<evidence type="ECO:0000313" key="5">
    <source>
        <dbReference type="EMBL" id="PWU96648.1"/>
    </source>
</evidence>
<feature type="region of interest" description="Disordered" evidence="3">
    <location>
        <begin position="72"/>
        <end position="97"/>
    </location>
</feature>
<keyword evidence="1 2" id="KW-0175">Coiled coil</keyword>
<protein>
    <recommendedName>
        <fullName evidence="4">Translin-associated factor X-interacting protein 1 N-terminal domain-containing protein</fullName>
    </recommendedName>
</protein>
<dbReference type="VEuPathDB" id="TriTrypDB:TcCLB.511517.20"/>
<evidence type="ECO:0000259" key="4">
    <source>
        <dbReference type="Pfam" id="PF15739"/>
    </source>
</evidence>
<evidence type="ECO:0000313" key="6">
    <source>
        <dbReference type="Proteomes" id="UP000246121"/>
    </source>
</evidence>
<dbReference type="Proteomes" id="UP000246121">
    <property type="component" value="Unassembled WGS sequence"/>
</dbReference>
<dbReference type="VEuPathDB" id="TriTrypDB:ECC02_000069"/>
<accession>A0A2V2VN52</accession>
<feature type="domain" description="Translin-associated factor X-interacting protein 1 N-terminal" evidence="4">
    <location>
        <begin position="189"/>
        <end position="296"/>
    </location>
</feature>
<dbReference type="VEuPathDB" id="TriTrypDB:TcCL_NonESM02910"/>
<dbReference type="VEuPathDB" id="TriTrypDB:TcCLB.511743.20"/>
<organism evidence="5 6">
    <name type="scientific">Trypanosoma cruzi</name>
    <dbReference type="NCBI Taxonomy" id="5693"/>
    <lineage>
        <taxon>Eukaryota</taxon>
        <taxon>Discoba</taxon>
        <taxon>Euglenozoa</taxon>
        <taxon>Kinetoplastea</taxon>
        <taxon>Metakinetoplastina</taxon>
        <taxon>Trypanosomatida</taxon>
        <taxon>Trypanosomatidae</taxon>
        <taxon>Trypanosoma</taxon>
        <taxon>Schizotrypanum</taxon>
    </lineage>
</organism>
<dbReference type="VEuPathDB" id="TriTrypDB:TcG_01069"/>
<evidence type="ECO:0000256" key="2">
    <source>
        <dbReference type="SAM" id="Coils"/>
    </source>
</evidence>
<evidence type="ECO:0000256" key="3">
    <source>
        <dbReference type="SAM" id="MobiDB-lite"/>
    </source>
</evidence>
<dbReference type="VEuPathDB" id="TriTrypDB:TCDM_02180"/>
<feature type="coiled-coil region" evidence="2">
    <location>
        <begin position="441"/>
        <end position="468"/>
    </location>
</feature>
<sequence>MDTGRSICPSRTLPLKGVQHITSPSVPSVVLGNKHLPQLPYKPIVCGEDGSIFTASLREIGPSACTLINSRKKGATQKDMTKSNSGKMSKNRREGGMETCVASKAATVGNSKSRASPLMDASGDDLQHPRSPLLHSTQFEKLYKNVAVNALSLSKKMNQTYSGTMDMLNSMTLRSTSRDSLPPLVNTLERYIYREMDATLSRGLPLTVQDRLQPFREAFFAIIDALPAYGNILNDIMSVYDGVIQEQAKLLADVITEHSQRNVFEQQNAIELAELRSTVSNLMKELEKAQNAAKEETLLVPSNDWDTTLEPRLQRTPRTRHENEKELQDAQKKIKEMGEVVKNELEKQLVLINSLRESDKRTKSLEVQLSCANSQMDELSEFKVMAGEAQKQLEEFKLKYQNFISVQEHEIIRDYLKGELQAAQNMARQYRRAAAVRGTQVDVIDRKLKAIQKENKELLEAVEDERKEILTPRPDWKKIHLALPELKDIAAPVKSISLEGDEAITSNVGGLTETRLQVEFLVECVNSLSRELQRRKMVLMPTVAPTLPLIGQGVESHVPLHLRACGIIPRVSLDPVEILLLVHDFFGDVLQPHPDVLLHTLDVPALYKEFLRERIKKREALNGFVGAEYLAINIADFIRDKERARPSFLLLDGILSGIFPARLACDVMMIVENVRFELTSLSKGQKKTRLRRVAISDCIAPVLQLKSMEEITALKDTMGSDTTHDVESLCATEGKFMSTLFDQECASGMKFYVGLLEKLTSYSHYRSPETTELVISLESVGRAIAEMEPLTPKVIIKEITEKPKEGSKEDGETIIGLSDAIHLLAAAPVIRRSVQPKANGEVL</sequence>
<dbReference type="VEuPathDB" id="TriTrypDB:TcYC6_0097580"/>